<dbReference type="Proteomes" id="UP000292447">
    <property type="component" value="Chromosome I"/>
</dbReference>
<proteinExistence type="predicted"/>
<dbReference type="STRING" id="2163413.A0A4P6XDJ1"/>
<dbReference type="EMBL" id="CP034456">
    <property type="protein sequence ID" value="QBM85587.1"/>
    <property type="molecule type" value="Genomic_DNA"/>
</dbReference>
<dbReference type="SUPFAM" id="SSF81698">
    <property type="entry name" value="FF domain"/>
    <property type="match status" value="1"/>
</dbReference>
<reference evidence="3" key="1">
    <citation type="submission" date="2019-03" db="EMBL/GenBank/DDBJ databases">
        <title>Snf2 controls pulcherriminic acid biosynthesis and connects pigmentation and antifungal activity of the yeast Metschnikowia pulcherrima.</title>
        <authorList>
            <person name="Gore-Lloyd D."/>
            <person name="Sumann I."/>
            <person name="Brachmann A.O."/>
            <person name="Schneeberger K."/>
            <person name="Ortiz-Merino R.A."/>
            <person name="Moreno-Beltran M."/>
            <person name="Schlaefli M."/>
            <person name="Kirner P."/>
            <person name="Santos Kron A."/>
            <person name="Wolfe K.H."/>
            <person name="Piel J."/>
            <person name="Ahrens C.H."/>
            <person name="Henk D."/>
            <person name="Freimoser F.M."/>
        </authorList>
    </citation>
    <scope>NUCLEOTIDE SEQUENCE [LARGE SCALE GENOMIC DNA]</scope>
    <source>
        <strain evidence="3">APC 1.2</strain>
    </source>
</reference>
<name>A0A4P6XDJ1_9ASCO</name>
<evidence type="ECO:0000313" key="3">
    <source>
        <dbReference type="Proteomes" id="UP000292447"/>
    </source>
</evidence>
<organism evidence="2 3">
    <name type="scientific">Metschnikowia aff. pulcherrima</name>
    <dbReference type="NCBI Taxonomy" id="2163413"/>
    <lineage>
        <taxon>Eukaryota</taxon>
        <taxon>Fungi</taxon>
        <taxon>Dikarya</taxon>
        <taxon>Ascomycota</taxon>
        <taxon>Saccharomycotina</taxon>
        <taxon>Pichiomycetes</taxon>
        <taxon>Metschnikowiaceae</taxon>
        <taxon>Metschnikowia</taxon>
    </lineage>
</organism>
<sequence>MPPSSTDRNLQPFMLQPLFTYPIQGTTWFIIVAKGASHFYFNSKTGVSVWQISETGIDDFESKVDFDDLAVLFAKANGFRIGVPDKNEKKRKSLERGPNLKRRETENALGCKDQVEADKAAEIEPSENTSRDQPDVDEGASTKRILDHQVVDEEEDDPNSGDISKAQNEHQGLDLGYSSSEDDNDSVEENENLTSENIAASASHEALSESDEGVNSGLDLAFGSDDDASGNDDSSKQDFINLLEELKGDISIYDPWFLVEEELLPKFSQRSAYYGLSDPKARELAFDEWVASKVSEKQSDKTIDGKFPTQKLRFLRYLQDFKAEVRQMYFLDYCKKHSAEIDALSAELSEIKLEQVYRELRVTLNDYADSEKAEKKKGTIGNLKVAHVEAYLRRKLVGHTLPREMFESEEGENMDFFDRWMNLCNKLDLPEHIVCDTTNFILGDEKRLASYLRVLEANRPSRI</sequence>
<feature type="compositionally biased region" description="Basic and acidic residues" evidence="1">
    <location>
        <begin position="113"/>
        <end position="122"/>
    </location>
</feature>
<gene>
    <name evidence="2" type="ORF">METSCH_A02090</name>
</gene>
<accession>A0A4P6XDJ1</accession>
<evidence type="ECO:0000256" key="1">
    <source>
        <dbReference type="SAM" id="MobiDB-lite"/>
    </source>
</evidence>
<feature type="compositionally biased region" description="Basic and acidic residues" evidence="1">
    <location>
        <begin position="129"/>
        <end position="151"/>
    </location>
</feature>
<dbReference type="Gene3D" id="1.10.10.440">
    <property type="entry name" value="FF domain"/>
    <property type="match status" value="1"/>
</dbReference>
<evidence type="ECO:0000313" key="2">
    <source>
        <dbReference type="EMBL" id="QBM85587.1"/>
    </source>
</evidence>
<protein>
    <recommendedName>
        <fullName evidence="4">FF domain-containing protein</fullName>
    </recommendedName>
</protein>
<feature type="compositionally biased region" description="Acidic residues" evidence="1">
    <location>
        <begin position="180"/>
        <end position="191"/>
    </location>
</feature>
<dbReference type="AlphaFoldDB" id="A0A4P6XDJ1"/>
<dbReference type="InterPro" id="IPR036517">
    <property type="entry name" value="FF_domain_sf"/>
</dbReference>
<evidence type="ECO:0008006" key="4">
    <source>
        <dbReference type="Google" id="ProtNLM"/>
    </source>
</evidence>
<keyword evidence="3" id="KW-1185">Reference proteome</keyword>
<feature type="region of interest" description="Disordered" evidence="1">
    <location>
        <begin position="89"/>
        <end position="234"/>
    </location>
</feature>